<dbReference type="InterPro" id="IPR015421">
    <property type="entry name" value="PyrdxlP-dep_Trfase_major"/>
</dbReference>
<dbReference type="InterPro" id="IPR015422">
    <property type="entry name" value="PyrdxlP-dep_Trfase_small"/>
</dbReference>
<dbReference type="Pfam" id="PF01041">
    <property type="entry name" value="DegT_DnrJ_EryC1"/>
    <property type="match status" value="1"/>
</dbReference>
<comment type="caution">
    <text evidence="2">The sequence shown here is derived from an EMBL/GenBank/DDBJ whole genome shotgun (WGS) entry which is preliminary data.</text>
</comment>
<dbReference type="EMBL" id="JAUSVU010000006">
    <property type="protein sequence ID" value="MDQ0533221.1"/>
    <property type="molecule type" value="Genomic_DNA"/>
</dbReference>
<gene>
    <name evidence="2" type="ORF">QO018_002072</name>
</gene>
<dbReference type="Gene3D" id="3.90.1150.10">
    <property type="entry name" value="Aspartate Aminotransferase, domain 1"/>
    <property type="match status" value="1"/>
</dbReference>
<dbReference type="SUPFAM" id="SSF53383">
    <property type="entry name" value="PLP-dependent transferases"/>
    <property type="match status" value="1"/>
</dbReference>
<keyword evidence="3" id="KW-1185">Reference proteome</keyword>
<evidence type="ECO:0000256" key="1">
    <source>
        <dbReference type="RuleBase" id="RU004508"/>
    </source>
</evidence>
<dbReference type="InterPro" id="IPR015424">
    <property type="entry name" value="PyrdxlP-dep_Trfase"/>
</dbReference>
<evidence type="ECO:0000313" key="3">
    <source>
        <dbReference type="Proteomes" id="UP001244552"/>
    </source>
</evidence>
<organism evidence="2 3">
    <name type="scientific">Azospirillum picis</name>
    <dbReference type="NCBI Taxonomy" id="488438"/>
    <lineage>
        <taxon>Bacteria</taxon>
        <taxon>Pseudomonadati</taxon>
        <taxon>Pseudomonadota</taxon>
        <taxon>Alphaproteobacteria</taxon>
        <taxon>Rhodospirillales</taxon>
        <taxon>Azospirillaceae</taxon>
        <taxon>Azospirillum</taxon>
    </lineage>
</organism>
<sequence length="411" mass="44069">MTDAAAAMEGSPDRDDDFDDYIPLTAADVSGAEVEILGHLLSAGGLGDGRMVQAFETAFAAYVGRRFAVAVSSGTMATLLMLKGYGIGAGDEVLCSPFGWHQVQHAVALCGATPVLVDIDYWQHTINPEKAASLVTPRTRAILAGNVNGHPAHWDELRALADETGLTLLEDSTEAIGSTYKGRMVGTFGDAAVFDFSEPGVLLAGEGGMIVTDDGDLAHRLRYMRRREIEHRNTVVITRTLPWQAGMGNLNAALALVQLKRLPEILTRRNLVIAYYNAAMASFEGIKPPYRGPGAEVINPMVYAVHLGTRFTASGRKAVIEDLDTHAVEAADYGQPLHTQQYYIERFGRPGGGHGGEQGAGRAACPVCTKTADRVLALPLHHRITRDQVDFIVETLKDATINTGAGAAIYL</sequence>
<dbReference type="PANTHER" id="PTHR30244:SF39">
    <property type="entry name" value="BLR3650 PROTEIN"/>
    <property type="match status" value="1"/>
</dbReference>
<dbReference type="RefSeq" id="WP_209981732.1">
    <property type="nucleotide sequence ID" value="NZ_JAGINO010000006.1"/>
</dbReference>
<reference evidence="2 3" key="1">
    <citation type="submission" date="2023-07" db="EMBL/GenBank/DDBJ databases">
        <title>Genomic Encyclopedia of Type Strains, Phase IV (KMG-IV): sequencing the most valuable type-strain genomes for metagenomic binning, comparative biology and taxonomic classification.</title>
        <authorList>
            <person name="Goeker M."/>
        </authorList>
    </citation>
    <scope>NUCLEOTIDE SEQUENCE [LARGE SCALE GENOMIC DNA]</scope>
    <source>
        <strain evidence="2 3">DSM 19922</strain>
    </source>
</reference>
<dbReference type="PIRSF" id="PIRSF000390">
    <property type="entry name" value="PLP_StrS"/>
    <property type="match status" value="1"/>
</dbReference>
<proteinExistence type="inferred from homology"/>
<dbReference type="InterPro" id="IPR000653">
    <property type="entry name" value="DegT/StrS_aminotransferase"/>
</dbReference>
<dbReference type="Proteomes" id="UP001244552">
    <property type="component" value="Unassembled WGS sequence"/>
</dbReference>
<dbReference type="CDD" id="cd00616">
    <property type="entry name" value="AHBA_syn"/>
    <property type="match status" value="1"/>
</dbReference>
<dbReference type="PANTHER" id="PTHR30244">
    <property type="entry name" value="TRANSAMINASE"/>
    <property type="match status" value="1"/>
</dbReference>
<name>A0ABU0MJ20_9PROT</name>
<keyword evidence="1" id="KW-0663">Pyridoxal phosphate</keyword>
<dbReference type="Gene3D" id="3.40.640.10">
    <property type="entry name" value="Type I PLP-dependent aspartate aminotransferase-like (Major domain)"/>
    <property type="match status" value="1"/>
</dbReference>
<accession>A0ABU0MJ20</accession>
<comment type="similarity">
    <text evidence="1">Belongs to the DegT/DnrJ/EryC1 family.</text>
</comment>
<protein>
    <submittedName>
        <fullName evidence="2">dTDP-4-amino-4,6-dideoxygalactose transaminase</fullName>
    </submittedName>
</protein>
<evidence type="ECO:0000313" key="2">
    <source>
        <dbReference type="EMBL" id="MDQ0533221.1"/>
    </source>
</evidence>